<dbReference type="InterPro" id="IPR008928">
    <property type="entry name" value="6-hairpin_glycosidase_sf"/>
</dbReference>
<dbReference type="Proteomes" id="UP000613030">
    <property type="component" value="Unassembled WGS sequence"/>
</dbReference>
<dbReference type="PROSITE" id="PS51257">
    <property type="entry name" value="PROKAR_LIPOPROTEIN"/>
    <property type="match status" value="1"/>
</dbReference>
<accession>A0ABS1KUX8</accession>
<dbReference type="RefSeq" id="WP_202012129.1">
    <property type="nucleotide sequence ID" value="NZ_JAERRB010000006.1"/>
</dbReference>
<gene>
    <name evidence="1" type="ORF">JI741_17895</name>
</gene>
<evidence type="ECO:0000313" key="1">
    <source>
        <dbReference type="EMBL" id="MBL0743108.1"/>
    </source>
</evidence>
<evidence type="ECO:0000313" key="2">
    <source>
        <dbReference type="Proteomes" id="UP000613030"/>
    </source>
</evidence>
<dbReference type="EMBL" id="JAERRB010000006">
    <property type="protein sequence ID" value="MBL0743108.1"/>
    <property type="molecule type" value="Genomic_DNA"/>
</dbReference>
<proteinExistence type="predicted"/>
<sequence length="856" mass="95558">MKTIMIWAGVLMLALSGCGQKEIALKNENLNVQWKKGSDGWQLNELQVLVSKTWTPVGTPSGRYTLLFSENKPDTTSTVFKTSTGVVFPEKIYRYQQDFWKQATASVSLNTAGQAVDFFPTEAKTTSPDAIVFSSDNDYLTLTATWTLDKTFSSDIVVKQHAVVKKDGYYSLSSPTLVTIAEKDMAWAAVPGYFQGNAIQKDFVRGYAYGQGVPERPVIYRERCVSTLTSIIDTKENVSFSVIPAPGLGRDPWAKDQKTHEDWNIGVSHKNRAAALSPSLYFPVLGENPSHLKAGDTLSFEFRYSLQDGNWYKSLNHAANDIYQFKKGLALRTNKESLMHRVEAMHHYLTDPKTSLWNVETFQGMKIGGQEYHGGVVGSQNDAIKNSDYGAMWMLANATGDPILQKNVLPYALNFKLAQQQTKPGFFQGAAMGQYYLMKRKIFVEEWGEFVEPISLTYYTMLDMGNILLFEPENKLLRDRLRLGADLLLHWQKSDGSWEVAYDQENQKPLFTDIQDLRPTFYGLIVAYRILKDEKYLAAAEKGATWLMKEGVEKGQFIGVCGDARYAPDFATAQTAQALLDLYDLTHKPQYRDAAIATARMYTTSIYTHPIPTRAAKTVKGRTREDWEIAQAGLGFEHGGIMGSAQRNGPIQLASHAGLFVRAFALTGDSLLIDMARASAIGRDAFVDSATHVASYYWQAMNKGSGPYPHHAWWQIGWITDYLMAEAQLRSDNNVVFPRGFVTPKVGPHQSYGFAAGKIYKESANLILREGLFSVANPNIECIAARATSGNRLFVVLLNDRNETLHDMLRIDAAKWKTGATVKSITELTTQKTTPAGEFVEITLAPYGLQVFAIDL</sequence>
<reference evidence="1 2" key="1">
    <citation type="submission" date="2021-01" db="EMBL/GenBank/DDBJ databases">
        <title>Chryseolinea sp. Jin1 Genome sequencing and assembly.</title>
        <authorList>
            <person name="Kim I."/>
        </authorList>
    </citation>
    <scope>NUCLEOTIDE SEQUENCE [LARGE SCALE GENOMIC DNA]</scope>
    <source>
        <strain evidence="1 2">Jin1</strain>
    </source>
</reference>
<protein>
    <submittedName>
        <fullName evidence="1">Glycerophosphoryl diester phosphodiesterase</fullName>
    </submittedName>
</protein>
<dbReference type="Gene3D" id="1.50.10.20">
    <property type="match status" value="1"/>
</dbReference>
<dbReference type="SUPFAM" id="SSF48208">
    <property type="entry name" value="Six-hairpin glycosidases"/>
    <property type="match status" value="2"/>
</dbReference>
<name>A0ABS1KUX8_9BACT</name>
<comment type="caution">
    <text evidence="1">The sequence shown here is derived from an EMBL/GenBank/DDBJ whole genome shotgun (WGS) entry which is preliminary data.</text>
</comment>
<keyword evidence="2" id="KW-1185">Reference proteome</keyword>
<organism evidence="1 2">
    <name type="scientific">Chryseolinea lacunae</name>
    <dbReference type="NCBI Taxonomy" id="2801331"/>
    <lineage>
        <taxon>Bacteria</taxon>
        <taxon>Pseudomonadati</taxon>
        <taxon>Bacteroidota</taxon>
        <taxon>Cytophagia</taxon>
        <taxon>Cytophagales</taxon>
        <taxon>Fulvivirgaceae</taxon>
        <taxon>Chryseolinea</taxon>
    </lineage>
</organism>